<comment type="caution">
    <text evidence="2">The sequence shown here is derived from an EMBL/GenBank/DDBJ whole genome shotgun (WGS) entry which is preliminary data.</text>
</comment>
<feature type="region of interest" description="Disordered" evidence="1">
    <location>
        <begin position="14"/>
        <end position="68"/>
    </location>
</feature>
<gene>
    <name evidence="2" type="ORF">U0070_012199</name>
</gene>
<evidence type="ECO:0000313" key="2">
    <source>
        <dbReference type="EMBL" id="KAK7809105.1"/>
    </source>
</evidence>
<accession>A0AAW0I3I0</accession>
<sequence>NSFSLYYLTEPINSRNLPTSINIHRRRDTSDTKSSSTRKRQRKTNTTCAENNSTSGKHGRKIRKKRDKIGKYVIRNIKMPIPTSWKKAYTGRRINSSSQRARKR</sequence>
<name>A0AAW0I3I0_MYOGA</name>
<feature type="compositionally biased region" description="Polar residues" evidence="1">
    <location>
        <begin position="93"/>
        <end position="104"/>
    </location>
</feature>
<feature type="non-terminal residue" evidence="2">
    <location>
        <position position="1"/>
    </location>
</feature>
<keyword evidence="3" id="KW-1185">Reference proteome</keyword>
<proteinExistence type="predicted"/>
<feature type="compositionally biased region" description="Basic residues" evidence="1">
    <location>
        <begin position="57"/>
        <end position="68"/>
    </location>
</feature>
<protein>
    <submittedName>
        <fullName evidence="2">Uncharacterized protein</fullName>
    </submittedName>
</protein>
<organism evidence="2 3">
    <name type="scientific">Myodes glareolus</name>
    <name type="common">Bank vole</name>
    <name type="synonym">Clethrionomys glareolus</name>
    <dbReference type="NCBI Taxonomy" id="447135"/>
    <lineage>
        <taxon>Eukaryota</taxon>
        <taxon>Metazoa</taxon>
        <taxon>Chordata</taxon>
        <taxon>Craniata</taxon>
        <taxon>Vertebrata</taxon>
        <taxon>Euteleostomi</taxon>
        <taxon>Mammalia</taxon>
        <taxon>Eutheria</taxon>
        <taxon>Euarchontoglires</taxon>
        <taxon>Glires</taxon>
        <taxon>Rodentia</taxon>
        <taxon>Myomorpha</taxon>
        <taxon>Muroidea</taxon>
        <taxon>Cricetidae</taxon>
        <taxon>Arvicolinae</taxon>
        <taxon>Myodes</taxon>
    </lineage>
</organism>
<evidence type="ECO:0000313" key="3">
    <source>
        <dbReference type="Proteomes" id="UP001488838"/>
    </source>
</evidence>
<dbReference type="AlphaFoldDB" id="A0AAW0I3I0"/>
<dbReference type="Proteomes" id="UP001488838">
    <property type="component" value="Unassembled WGS sequence"/>
</dbReference>
<reference evidence="2 3" key="1">
    <citation type="journal article" date="2023" name="bioRxiv">
        <title>Conserved and derived expression patterns and positive selection on dental genes reveal complex evolutionary context of ever-growing rodent molars.</title>
        <authorList>
            <person name="Calamari Z.T."/>
            <person name="Song A."/>
            <person name="Cohen E."/>
            <person name="Akter M."/>
            <person name="Roy R.D."/>
            <person name="Hallikas O."/>
            <person name="Christensen M.M."/>
            <person name="Li P."/>
            <person name="Marangoni P."/>
            <person name="Jernvall J."/>
            <person name="Klein O.D."/>
        </authorList>
    </citation>
    <scope>NUCLEOTIDE SEQUENCE [LARGE SCALE GENOMIC DNA]</scope>
    <source>
        <strain evidence="2">V071</strain>
    </source>
</reference>
<feature type="non-terminal residue" evidence="2">
    <location>
        <position position="104"/>
    </location>
</feature>
<dbReference type="EMBL" id="JBBHLL010000221">
    <property type="protein sequence ID" value="KAK7809105.1"/>
    <property type="molecule type" value="Genomic_DNA"/>
</dbReference>
<feature type="region of interest" description="Disordered" evidence="1">
    <location>
        <begin position="84"/>
        <end position="104"/>
    </location>
</feature>
<evidence type="ECO:0000256" key="1">
    <source>
        <dbReference type="SAM" id="MobiDB-lite"/>
    </source>
</evidence>